<protein>
    <submittedName>
        <fullName evidence="1">Uncharacterized protein</fullName>
    </submittedName>
</protein>
<gene>
    <name evidence="1" type="ORF">B296_00027891</name>
</gene>
<evidence type="ECO:0000313" key="2">
    <source>
        <dbReference type="Proteomes" id="UP000287651"/>
    </source>
</evidence>
<name>A0A444DEP4_ENSVE</name>
<reference evidence="1 2" key="1">
    <citation type="journal article" date="2014" name="Agronomy (Basel)">
        <title>A Draft Genome Sequence for Ensete ventricosum, the Drought-Tolerant Tree Against Hunger.</title>
        <authorList>
            <person name="Harrison J."/>
            <person name="Moore K.A."/>
            <person name="Paszkiewicz K."/>
            <person name="Jones T."/>
            <person name="Grant M."/>
            <person name="Ambacheew D."/>
            <person name="Muzemil S."/>
            <person name="Studholme D.J."/>
        </authorList>
    </citation>
    <scope>NUCLEOTIDE SEQUENCE [LARGE SCALE GENOMIC DNA]</scope>
</reference>
<accession>A0A444DEP4</accession>
<dbReference type="AlphaFoldDB" id="A0A444DEP4"/>
<organism evidence="1 2">
    <name type="scientific">Ensete ventricosum</name>
    <name type="common">Abyssinian banana</name>
    <name type="synonym">Musa ensete</name>
    <dbReference type="NCBI Taxonomy" id="4639"/>
    <lineage>
        <taxon>Eukaryota</taxon>
        <taxon>Viridiplantae</taxon>
        <taxon>Streptophyta</taxon>
        <taxon>Embryophyta</taxon>
        <taxon>Tracheophyta</taxon>
        <taxon>Spermatophyta</taxon>
        <taxon>Magnoliopsida</taxon>
        <taxon>Liliopsida</taxon>
        <taxon>Zingiberales</taxon>
        <taxon>Musaceae</taxon>
        <taxon>Ensete</taxon>
    </lineage>
</organism>
<dbReference type="EMBL" id="AMZH03020340">
    <property type="protein sequence ID" value="RRT39251.1"/>
    <property type="molecule type" value="Genomic_DNA"/>
</dbReference>
<sequence length="81" mass="9099">MGTSDPKRRSKMTSPEEDIAVVNRVQRYTFGTPVFFCSAKDEVEEIRPCTKAVIHRGDLIAFLVVYTFSPARSAEDGGWMV</sequence>
<evidence type="ECO:0000313" key="1">
    <source>
        <dbReference type="EMBL" id="RRT39251.1"/>
    </source>
</evidence>
<comment type="caution">
    <text evidence="1">The sequence shown here is derived from an EMBL/GenBank/DDBJ whole genome shotgun (WGS) entry which is preliminary data.</text>
</comment>
<proteinExistence type="predicted"/>
<dbReference type="Proteomes" id="UP000287651">
    <property type="component" value="Unassembled WGS sequence"/>
</dbReference>